<organism evidence="2 3">
    <name type="scientific">Mycteria americana</name>
    <name type="common">Wood stork</name>
    <dbReference type="NCBI Taxonomy" id="33587"/>
    <lineage>
        <taxon>Eukaryota</taxon>
        <taxon>Metazoa</taxon>
        <taxon>Chordata</taxon>
        <taxon>Craniata</taxon>
        <taxon>Vertebrata</taxon>
        <taxon>Euteleostomi</taxon>
        <taxon>Archelosauria</taxon>
        <taxon>Archosauria</taxon>
        <taxon>Dinosauria</taxon>
        <taxon>Saurischia</taxon>
        <taxon>Theropoda</taxon>
        <taxon>Coelurosauria</taxon>
        <taxon>Aves</taxon>
        <taxon>Neognathae</taxon>
        <taxon>Neoaves</taxon>
        <taxon>Aequornithes</taxon>
        <taxon>Ciconiiformes</taxon>
        <taxon>Ciconiidae</taxon>
        <taxon>Mycteria</taxon>
    </lineage>
</organism>
<proteinExistence type="predicted"/>
<protein>
    <submittedName>
        <fullName evidence="2">Uncharacterized protein</fullName>
    </submittedName>
</protein>
<name>A0AAN7PBR5_MYCAM</name>
<feature type="compositionally biased region" description="Polar residues" evidence="1">
    <location>
        <begin position="1"/>
        <end position="16"/>
    </location>
</feature>
<gene>
    <name evidence="2" type="ORF">QYF61_024715</name>
</gene>
<evidence type="ECO:0000256" key="1">
    <source>
        <dbReference type="SAM" id="MobiDB-lite"/>
    </source>
</evidence>
<evidence type="ECO:0000313" key="3">
    <source>
        <dbReference type="Proteomes" id="UP001333110"/>
    </source>
</evidence>
<keyword evidence="3" id="KW-1185">Reference proteome</keyword>
<dbReference type="EMBL" id="JAUNZN010000002">
    <property type="protein sequence ID" value="KAK4828220.1"/>
    <property type="molecule type" value="Genomic_DNA"/>
</dbReference>
<dbReference type="AlphaFoldDB" id="A0AAN7PBR5"/>
<reference evidence="2 3" key="1">
    <citation type="journal article" date="2023" name="J. Hered.">
        <title>Chromosome-level genome of the wood stork (Mycteria americana) provides insight into avian chromosome evolution.</title>
        <authorList>
            <person name="Flamio R. Jr."/>
            <person name="Ramstad K.M."/>
        </authorList>
    </citation>
    <scope>NUCLEOTIDE SEQUENCE [LARGE SCALE GENOMIC DNA]</scope>
    <source>
        <strain evidence="2">JAX WOST 10</strain>
    </source>
</reference>
<dbReference type="Proteomes" id="UP001333110">
    <property type="component" value="Unassembled WGS sequence"/>
</dbReference>
<comment type="caution">
    <text evidence="2">The sequence shown here is derived from an EMBL/GenBank/DDBJ whole genome shotgun (WGS) entry which is preliminary data.</text>
</comment>
<feature type="region of interest" description="Disordered" evidence="1">
    <location>
        <begin position="1"/>
        <end position="20"/>
    </location>
</feature>
<evidence type="ECO:0000313" key="2">
    <source>
        <dbReference type="EMBL" id="KAK4828220.1"/>
    </source>
</evidence>
<accession>A0AAN7PBR5</accession>
<sequence>MHTASHLSSDPSKLSTAAQTAAARRKRYAEELPRLLLHYRIRSRGVKIKDLEHLSYEERLRDLGLFTQEKRRLRGDLINVCKYLKGGCKEDRARLFSVVPSVRTRGNGHILKHIRKKLFTLRVVKQETACPERLWSSPSWRYSKAIWTLSYATASRDPAGDHRSLSSCEGLQKTTPNCGHLKVFTKGRKATLKEVAEKEVTAMKNMQRKCQKADAIILSPNTQLHWTTCPEDHRMGGDCVPIYSHYSRTVYVCATKKNSAARFIVQENDKGKDGTETNTKKWKYMRINLAFWLEATNYRR</sequence>
<feature type="non-terminal residue" evidence="2">
    <location>
        <position position="300"/>
    </location>
</feature>